<keyword evidence="3" id="KW-0472">Membrane</keyword>
<feature type="coiled-coil region" evidence="2">
    <location>
        <begin position="55"/>
        <end position="82"/>
    </location>
</feature>
<keyword evidence="3" id="KW-1133">Transmembrane helix</keyword>
<evidence type="ECO:0000256" key="3">
    <source>
        <dbReference type="SAM" id="Phobius"/>
    </source>
</evidence>
<dbReference type="InterPro" id="IPR010090">
    <property type="entry name" value="Phage_tape_meas"/>
</dbReference>
<evidence type="ECO:0000256" key="1">
    <source>
        <dbReference type="ARBA" id="ARBA00022612"/>
    </source>
</evidence>
<feature type="transmembrane region" description="Helical" evidence="3">
    <location>
        <begin position="510"/>
        <end position="532"/>
    </location>
</feature>
<evidence type="ECO:0000259" key="4">
    <source>
        <dbReference type="Pfam" id="PF10145"/>
    </source>
</evidence>
<evidence type="ECO:0000313" key="5">
    <source>
        <dbReference type="EMBL" id="BBI97187.1"/>
    </source>
</evidence>
<evidence type="ECO:0000256" key="2">
    <source>
        <dbReference type="SAM" id="Coils"/>
    </source>
</evidence>
<name>A0A455VUK2_ENTAS</name>
<gene>
    <name evidence="5" type="ORF">MRY18106EAS_37190</name>
</gene>
<keyword evidence="1" id="KW-1188">Viral release from host cell</keyword>
<protein>
    <submittedName>
        <fullName evidence="5">Phage tail tape measure protein</fullName>
    </submittedName>
</protein>
<keyword evidence="3" id="KW-0812">Transmembrane</keyword>
<dbReference type="Pfam" id="PF10145">
    <property type="entry name" value="PhageMin_Tail"/>
    <property type="match status" value="1"/>
</dbReference>
<proteinExistence type="predicted"/>
<dbReference type="NCBIfam" id="TIGR01760">
    <property type="entry name" value="tape_meas_TP901"/>
    <property type="match status" value="2"/>
</dbReference>
<dbReference type="AlphaFoldDB" id="A0A455VUK2"/>
<organism evidence="5">
    <name type="scientific">Enterobacter asburiae</name>
    <dbReference type="NCBI Taxonomy" id="61645"/>
    <lineage>
        <taxon>Bacteria</taxon>
        <taxon>Pseudomonadati</taxon>
        <taxon>Pseudomonadota</taxon>
        <taxon>Gammaproteobacteria</taxon>
        <taxon>Enterobacterales</taxon>
        <taxon>Enterobacteriaceae</taxon>
        <taxon>Enterobacter</taxon>
        <taxon>Enterobacter cloacae complex</taxon>
    </lineage>
</organism>
<feature type="transmembrane region" description="Helical" evidence="3">
    <location>
        <begin position="482"/>
        <end position="503"/>
    </location>
</feature>
<sequence>MSNNVSLQELLKAVDRATRPLNALQNASLTLASDIRDAQTALGALDEQAGRINGFRKANAQLATTEQSLAQAKQQAAALAVQLKNTQNPSQAQTDALTAARKSAADLKLEYNSLRYSVQRQRTELAQAGVNTRTLSSDERRLRTHISEKTQQLNRQRDALARVNQQQERLSTVQNRYESGKRVTARVRQLANAGVGIAKAGFDQTSRFMAPGISFEKQMSAIQANLGLAKGDPRLEAIRQQAREVSASTGVPADTVLRAQTELTRSGYDADGLLAATAPTVNLSLAGNIDAANAADMIASTQAAYSLADTDAGRIADVLTRGSTSSNTSLAEMVAAVTSAAPAAGASGMGLEETTALLGVLAEKGMKGAAAGDALSAMLRHVQTPDAIKAAGALASAAGDGSLDEKRQQLQGAKGSTAIAASVQTDNLDGDINRFQAAWNGLKIDVFDKADGALRNLITTATGWLGTASLWVNANPELTQTLASIVVGAQAFSGVLGGVGTFVGPVLTGVNMVITAAGMLGTVFSVVGGAIMTVLGALSWPVIALGAAIAAGALLIFKYWEPISAFFGGVMEGLSTAFAPLGALFSPVMAVFDAISEKLGGIWQWFTDLITPIKATQETLDGCKNAGVIFGQALGDALMAPLDLFNSLSGKASWLLEKLGLIKNESGDLDAAAAKAEAASSPAGSSSSPGVGISGGSLGYQPTIATGGRSYVDQSKSEYHITLQGGTASGTDLTRQIREEIENSERDKARQRQSSFMYV</sequence>
<feature type="transmembrane region" description="Helical" evidence="3">
    <location>
        <begin position="538"/>
        <end position="557"/>
    </location>
</feature>
<accession>A0A455VUK2</accession>
<dbReference type="PANTHER" id="PTHR37813">
    <property type="entry name" value="FELS-2 PROPHAGE PROTEIN"/>
    <property type="match status" value="1"/>
</dbReference>
<reference evidence="5" key="1">
    <citation type="submission" date="2019-03" db="EMBL/GenBank/DDBJ databases">
        <title>Complete genome sequences of Enterobacter asburiae str. MRY18-106 isolated from a patient in Japan.</title>
        <authorList>
            <person name="Sekizuka T."/>
            <person name="Matsui M."/>
            <person name="Takara T."/>
            <person name="Uechi A."/>
            <person name="Harakuni M."/>
            <person name="Kimura T."/>
            <person name="Suzuki S."/>
            <person name="Kuroda M."/>
        </authorList>
    </citation>
    <scope>NUCLEOTIDE SEQUENCE</scope>
    <source>
        <strain evidence="5">MRY18-106</strain>
    </source>
</reference>
<keyword evidence="2" id="KW-0175">Coiled coil</keyword>
<dbReference type="PANTHER" id="PTHR37813:SF1">
    <property type="entry name" value="FELS-2 PROPHAGE PROTEIN"/>
    <property type="match status" value="1"/>
</dbReference>
<dbReference type="EMBL" id="AP019533">
    <property type="protein sequence ID" value="BBI97187.1"/>
    <property type="molecule type" value="Genomic_DNA"/>
</dbReference>
<feature type="domain" description="Phage tail tape measure protein" evidence="4">
    <location>
        <begin position="239"/>
        <end position="394"/>
    </location>
</feature>